<dbReference type="EMBL" id="CP011390">
    <property type="protein sequence ID" value="ANE52178.1"/>
    <property type="molecule type" value="Genomic_DNA"/>
</dbReference>
<reference evidence="3" key="1">
    <citation type="submission" date="2015-01" db="EMBL/GenBank/DDBJ databases">
        <title>Flavisolibacter sp./LCS9/ whole genome sequencing.</title>
        <authorList>
            <person name="Kim M.K."/>
            <person name="Srinivasan S."/>
            <person name="Lee J.-J."/>
        </authorList>
    </citation>
    <scope>NUCLEOTIDE SEQUENCE [LARGE SCALE GENOMIC DNA]</scope>
    <source>
        <strain evidence="3">LCS9</strain>
    </source>
</reference>
<evidence type="ECO:0000313" key="3">
    <source>
        <dbReference type="Proteomes" id="UP000077177"/>
    </source>
</evidence>
<keyword evidence="3" id="KW-1185">Reference proteome</keyword>
<dbReference type="Proteomes" id="UP000077177">
    <property type="component" value="Chromosome"/>
</dbReference>
<dbReference type="AlphaFoldDB" id="A0A172TZ00"/>
<feature type="signal peptide" evidence="1">
    <location>
        <begin position="1"/>
        <end position="22"/>
    </location>
</feature>
<evidence type="ECO:0000313" key="2">
    <source>
        <dbReference type="EMBL" id="ANE52178.1"/>
    </source>
</evidence>
<name>A0A172TZ00_9BACT</name>
<accession>A0A172TZ00</accession>
<protein>
    <submittedName>
        <fullName evidence="2">Uncharacterized protein</fullName>
    </submittedName>
</protein>
<dbReference type="KEGG" id="fla:SY85_18440"/>
<evidence type="ECO:0000256" key="1">
    <source>
        <dbReference type="SAM" id="SignalP"/>
    </source>
</evidence>
<dbReference type="Gene3D" id="2.40.128.490">
    <property type="entry name" value="Uncharacterised protein PF14869, DUF4488"/>
    <property type="match status" value="1"/>
</dbReference>
<reference evidence="2 3" key="2">
    <citation type="journal article" date="2016" name="Int. J. Syst. Evol. Microbiol.">
        <title>Flavisolibacter tropicus sp. nov., isolated from tropical soil.</title>
        <authorList>
            <person name="Lee J.J."/>
            <person name="Kang M.S."/>
            <person name="Kim G.S."/>
            <person name="Lee C.S."/>
            <person name="Lim S."/>
            <person name="Lee J."/>
            <person name="Roh S.H."/>
            <person name="Kang H."/>
            <person name="Ha J.M."/>
            <person name="Bae S."/>
            <person name="Jung H.Y."/>
            <person name="Kim M.K."/>
        </authorList>
    </citation>
    <scope>NUCLEOTIDE SEQUENCE [LARGE SCALE GENOMIC DNA]</scope>
    <source>
        <strain evidence="2 3">LCS9</strain>
    </source>
</reference>
<keyword evidence="1" id="KW-0732">Signal</keyword>
<feature type="chain" id="PRO_5008001431" evidence="1">
    <location>
        <begin position="23"/>
        <end position="149"/>
    </location>
</feature>
<dbReference type="RefSeq" id="WP_066406389.1">
    <property type="nucleotide sequence ID" value="NZ_CP011390.1"/>
</dbReference>
<organism evidence="2 3">
    <name type="scientific">Flavisolibacter tropicus</name>
    <dbReference type="NCBI Taxonomy" id="1492898"/>
    <lineage>
        <taxon>Bacteria</taxon>
        <taxon>Pseudomonadati</taxon>
        <taxon>Bacteroidota</taxon>
        <taxon>Chitinophagia</taxon>
        <taxon>Chitinophagales</taxon>
        <taxon>Chitinophagaceae</taxon>
        <taxon>Flavisolibacter</taxon>
    </lineage>
</organism>
<gene>
    <name evidence="2" type="ORF">SY85_18440</name>
</gene>
<proteinExistence type="predicted"/>
<sequence length="149" mass="16523">MKKILFSLVVVILCFSAFTTTAQTSASKINYANQNLKSALAGAWQSTDGTEFAMMNEDGFFSSISKDSTGMWASTYAGTYTVDNANTLTFKVMYSSHPDHVGALHTVEYEVKGDNLTIKWFKKLVDAKEGDITARMPKGQQTMYMRAKK</sequence>